<dbReference type="PANTHER" id="PTHR46796:SF12">
    <property type="entry name" value="HTH-TYPE DNA-BINDING TRANSCRIPTIONAL ACTIVATOR EUTR"/>
    <property type="match status" value="1"/>
</dbReference>
<sequence length="343" mass="37030">MDATEQFLNKHYTTMRIGRGPRAAPVSSRITRESFGTVTLDRVDLAFDMVYDADPLGKICLCVVESGRIETTTPGETAYTFGPGELGIPTPPDLPYSGVVHDARYTITMLEPTEIERLASTAAGSAPVRLTGHRPVSDAACHALIDTLTHLREMATRYPDGVPPLIAASATHYLAASVLTAFPNTAVTADTTGDRHDAHPGTVRRALSYMETHVRDDIAVADIAAAAFVTVRALQLAFRRHLDTTPMAYLRRLRLHGAHEQLVATTSGDRATVTAIAAEWGFAHPGRFAAMYRRHYGRSPAGVLAGDTGVVGHLMPQPPPVRKVDENHSFSGWDGTFRAPGRG</sequence>
<dbReference type="InterPro" id="IPR050204">
    <property type="entry name" value="AraC_XylS_family_regulators"/>
</dbReference>
<evidence type="ECO:0000256" key="3">
    <source>
        <dbReference type="ARBA" id="ARBA00023163"/>
    </source>
</evidence>
<dbReference type="AlphaFoldDB" id="A0A7G1KLS1"/>
<name>A0A7G1KLS1_9NOCA</name>
<reference evidence="6 7" key="1">
    <citation type="submission" date="2020-08" db="EMBL/GenBank/DDBJ databases">
        <title>Genome Sequencing of Nocardia wallacei strain FMUON74 and assembly.</title>
        <authorList>
            <person name="Toyokawa M."/>
            <person name="Uesaka K."/>
        </authorList>
    </citation>
    <scope>NUCLEOTIDE SEQUENCE [LARGE SCALE GENOMIC DNA]</scope>
    <source>
        <strain evidence="6 7">FMUON74</strain>
    </source>
</reference>
<feature type="domain" description="HTH araC/xylS-type" evidence="5">
    <location>
        <begin position="204"/>
        <end position="306"/>
    </location>
</feature>
<keyword evidence="3" id="KW-0804">Transcription</keyword>
<dbReference type="Proteomes" id="UP000516173">
    <property type="component" value="Chromosome"/>
</dbReference>
<dbReference type="PROSITE" id="PS01124">
    <property type="entry name" value="HTH_ARAC_FAMILY_2"/>
    <property type="match status" value="1"/>
</dbReference>
<keyword evidence="7" id="KW-1185">Reference proteome</keyword>
<evidence type="ECO:0000259" key="5">
    <source>
        <dbReference type="PROSITE" id="PS01124"/>
    </source>
</evidence>
<dbReference type="KEGG" id="nwl:NWFMUON74_38700"/>
<dbReference type="SUPFAM" id="SSF46689">
    <property type="entry name" value="Homeodomain-like"/>
    <property type="match status" value="2"/>
</dbReference>
<accession>A0A7G1KLS1</accession>
<dbReference type="GO" id="GO:0043565">
    <property type="term" value="F:sequence-specific DNA binding"/>
    <property type="evidence" value="ECO:0007669"/>
    <property type="project" value="InterPro"/>
</dbReference>
<dbReference type="InterPro" id="IPR018060">
    <property type="entry name" value="HTH_AraC"/>
</dbReference>
<organism evidence="6 7">
    <name type="scientific">Nocardia wallacei</name>
    <dbReference type="NCBI Taxonomy" id="480035"/>
    <lineage>
        <taxon>Bacteria</taxon>
        <taxon>Bacillati</taxon>
        <taxon>Actinomycetota</taxon>
        <taxon>Actinomycetes</taxon>
        <taxon>Mycobacteriales</taxon>
        <taxon>Nocardiaceae</taxon>
        <taxon>Nocardia</taxon>
    </lineage>
</organism>
<dbReference type="SMART" id="SM00342">
    <property type="entry name" value="HTH_ARAC"/>
    <property type="match status" value="1"/>
</dbReference>
<evidence type="ECO:0000313" key="6">
    <source>
        <dbReference type="EMBL" id="BCK56098.1"/>
    </source>
</evidence>
<dbReference type="Pfam" id="PF12833">
    <property type="entry name" value="HTH_18"/>
    <property type="match status" value="1"/>
</dbReference>
<keyword evidence="1" id="KW-0805">Transcription regulation</keyword>
<dbReference type="InterPro" id="IPR009057">
    <property type="entry name" value="Homeodomain-like_sf"/>
</dbReference>
<dbReference type="EMBL" id="AP023396">
    <property type="protein sequence ID" value="BCK56098.1"/>
    <property type="molecule type" value="Genomic_DNA"/>
</dbReference>
<proteinExistence type="predicted"/>
<evidence type="ECO:0000256" key="4">
    <source>
        <dbReference type="SAM" id="MobiDB-lite"/>
    </source>
</evidence>
<dbReference type="PANTHER" id="PTHR46796">
    <property type="entry name" value="HTH-TYPE TRANSCRIPTIONAL ACTIVATOR RHAS-RELATED"/>
    <property type="match status" value="1"/>
</dbReference>
<dbReference type="GO" id="GO:0003700">
    <property type="term" value="F:DNA-binding transcription factor activity"/>
    <property type="evidence" value="ECO:0007669"/>
    <property type="project" value="InterPro"/>
</dbReference>
<evidence type="ECO:0000256" key="2">
    <source>
        <dbReference type="ARBA" id="ARBA00023125"/>
    </source>
</evidence>
<dbReference type="Gene3D" id="1.10.10.60">
    <property type="entry name" value="Homeodomain-like"/>
    <property type="match status" value="1"/>
</dbReference>
<evidence type="ECO:0000256" key="1">
    <source>
        <dbReference type="ARBA" id="ARBA00023015"/>
    </source>
</evidence>
<protein>
    <recommendedName>
        <fullName evidence="5">HTH araC/xylS-type domain-containing protein</fullName>
    </recommendedName>
</protein>
<evidence type="ECO:0000313" key="7">
    <source>
        <dbReference type="Proteomes" id="UP000516173"/>
    </source>
</evidence>
<feature type="region of interest" description="Disordered" evidence="4">
    <location>
        <begin position="320"/>
        <end position="343"/>
    </location>
</feature>
<gene>
    <name evidence="6" type="ORF">NWFMUON74_38700</name>
</gene>
<keyword evidence="2" id="KW-0238">DNA-binding</keyword>